<dbReference type="PANTHER" id="PTHR45436">
    <property type="entry name" value="SENSOR HISTIDINE KINASE YKOH"/>
    <property type="match status" value="1"/>
</dbReference>
<evidence type="ECO:0000313" key="12">
    <source>
        <dbReference type="Proteomes" id="UP000529710"/>
    </source>
</evidence>
<evidence type="ECO:0000256" key="4">
    <source>
        <dbReference type="ARBA" id="ARBA00022553"/>
    </source>
</evidence>
<dbReference type="PANTHER" id="PTHR45436:SF5">
    <property type="entry name" value="SENSOR HISTIDINE KINASE TRCS"/>
    <property type="match status" value="1"/>
</dbReference>
<accession>A0A7Y0EU76</accession>
<dbReference type="Pfam" id="PF00512">
    <property type="entry name" value="HisKA"/>
    <property type="match status" value="1"/>
</dbReference>
<dbReference type="InterPro" id="IPR036890">
    <property type="entry name" value="HATPase_C_sf"/>
</dbReference>
<dbReference type="InterPro" id="IPR036097">
    <property type="entry name" value="HisK_dim/P_sf"/>
</dbReference>
<feature type="transmembrane region" description="Helical" evidence="9">
    <location>
        <begin position="104"/>
        <end position="127"/>
    </location>
</feature>
<evidence type="ECO:0000256" key="7">
    <source>
        <dbReference type="ARBA" id="ARBA00022777"/>
    </source>
</evidence>
<dbReference type="CDD" id="cd00082">
    <property type="entry name" value="HisKA"/>
    <property type="match status" value="1"/>
</dbReference>
<keyword evidence="4" id="KW-0597">Phosphoprotein</keyword>
<evidence type="ECO:0000256" key="9">
    <source>
        <dbReference type="SAM" id="Phobius"/>
    </source>
</evidence>
<keyword evidence="5" id="KW-0808">Transferase</keyword>
<reference evidence="11 12" key="1">
    <citation type="submission" date="2020-02" db="EMBL/GenBank/DDBJ databases">
        <title>Characterization of phylogenetic diversity of novel bifidobacterial species isolated in Czech ZOOs.</title>
        <authorList>
            <person name="Lugli G.A."/>
            <person name="Vera N.B."/>
            <person name="Ventura M."/>
        </authorList>
    </citation>
    <scope>NUCLEOTIDE SEQUENCE [LARGE SCALE GENOMIC DNA]</scope>
    <source>
        <strain evidence="11 12">DSM 109960</strain>
    </source>
</reference>
<organism evidence="11 12">
    <name type="scientific">Bifidobacterium erythrocebi</name>
    <dbReference type="NCBI Taxonomy" id="2675325"/>
    <lineage>
        <taxon>Bacteria</taxon>
        <taxon>Bacillati</taxon>
        <taxon>Actinomycetota</taxon>
        <taxon>Actinomycetes</taxon>
        <taxon>Bifidobacteriales</taxon>
        <taxon>Bifidobacteriaceae</taxon>
        <taxon>Bifidobacterium</taxon>
    </lineage>
</organism>
<dbReference type="Pfam" id="PF02518">
    <property type="entry name" value="HATPase_c"/>
    <property type="match status" value="1"/>
</dbReference>
<evidence type="ECO:0000259" key="10">
    <source>
        <dbReference type="PROSITE" id="PS50109"/>
    </source>
</evidence>
<evidence type="ECO:0000256" key="8">
    <source>
        <dbReference type="ARBA" id="ARBA00022989"/>
    </source>
</evidence>
<dbReference type="Proteomes" id="UP000529710">
    <property type="component" value="Unassembled WGS sequence"/>
</dbReference>
<dbReference type="PROSITE" id="PS50109">
    <property type="entry name" value="HIS_KIN"/>
    <property type="match status" value="1"/>
</dbReference>
<dbReference type="InterPro" id="IPR003594">
    <property type="entry name" value="HATPase_dom"/>
</dbReference>
<dbReference type="InterPro" id="IPR050428">
    <property type="entry name" value="TCS_sensor_his_kinase"/>
</dbReference>
<feature type="domain" description="Histidine kinase" evidence="10">
    <location>
        <begin position="190"/>
        <end position="417"/>
    </location>
</feature>
<keyword evidence="6 9" id="KW-0812">Transmembrane</keyword>
<dbReference type="Gene3D" id="3.30.565.10">
    <property type="entry name" value="Histidine kinase-like ATPase, C-terminal domain"/>
    <property type="match status" value="1"/>
</dbReference>
<dbReference type="CDD" id="cd00075">
    <property type="entry name" value="HATPase"/>
    <property type="match status" value="1"/>
</dbReference>
<dbReference type="GO" id="GO:0005886">
    <property type="term" value="C:plasma membrane"/>
    <property type="evidence" value="ECO:0007669"/>
    <property type="project" value="UniProtKB-SubCell"/>
</dbReference>
<evidence type="ECO:0000256" key="3">
    <source>
        <dbReference type="ARBA" id="ARBA00012438"/>
    </source>
</evidence>
<dbReference type="SUPFAM" id="SSF47384">
    <property type="entry name" value="Homodimeric domain of signal transducing histidine kinase"/>
    <property type="match status" value="1"/>
</dbReference>
<feature type="transmembrane region" description="Helical" evidence="9">
    <location>
        <begin position="20"/>
        <end position="42"/>
    </location>
</feature>
<proteinExistence type="predicted"/>
<keyword evidence="12" id="KW-1185">Reference proteome</keyword>
<evidence type="ECO:0000256" key="6">
    <source>
        <dbReference type="ARBA" id="ARBA00022692"/>
    </source>
</evidence>
<dbReference type="EC" id="2.7.13.3" evidence="3"/>
<evidence type="ECO:0000256" key="2">
    <source>
        <dbReference type="ARBA" id="ARBA00004236"/>
    </source>
</evidence>
<dbReference type="InterPro" id="IPR003661">
    <property type="entry name" value="HisK_dim/P_dom"/>
</dbReference>
<comment type="caution">
    <text evidence="11">The sequence shown here is derived from an EMBL/GenBank/DDBJ whole genome shotgun (WGS) entry which is preliminary data.</text>
</comment>
<dbReference type="SUPFAM" id="SSF55874">
    <property type="entry name" value="ATPase domain of HSP90 chaperone/DNA topoisomerase II/histidine kinase"/>
    <property type="match status" value="1"/>
</dbReference>
<keyword evidence="9" id="KW-0472">Membrane</keyword>
<dbReference type="SMART" id="SM00388">
    <property type="entry name" value="HisKA"/>
    <property type="match status" value="1"/>
</dbReference>
<dbReference type="SMART" id="SM00387">
    <property type="entry name" value="HATPase_c"/>
    <property type="match status" value="1"/>
</dbReference>
<dbReference type="Gene3D" id="1.10.287.130">
    <property type="match status" value="1"/>
</dbReference>
<protein>
    <recommendedName>
        <fullName evidence="3">histidine kinase</fullName>
        <ecNumber evidence="3">2.7.13.3</ecNumber>
    </recommendedName>
</protein>
<dbReference type="GO" id="GO:0000155">
    <property type="term" value="F:phosphorelay sensor kinase activity"/>
    <property type="evidence" value="ECO:0007669"/>
    <property type="project" value="InterPro"/>
</dbReference>
<keyword evidence="7 11" id="KW-0418">Kinase</keyword>
<dbReference type="AlphaFoldDB" id="A0A7Y0EU76"/>
<dbReference type="EMBL" id="JAAIIF010000009">
    <property type="protein sequence ID" value="NMM96515.1"/>
    <property type="molecule type" value="Genomic_DNA"/>
</dbReference>
<gene>
    <name evidence="11" type="ORF">G1C98_1251</name>
</gene>
<comment type="subcellular location">
    <subcellularLocation>
        <location evidence="2">Cell membrane</location>
    </subcellularLocation>
</comment>
<comment type="catalytic activity">
    <reaction evidence="1">
        <text>ATP + protein L-histidine = ADP + protein N-phospho-L-histidine.</text>
        <dbReference type="EC" id="2.7.13.3"/>
    </reaction>
</comment>
<keyword evidence="8 9" id="KW-1133">Transmembrane helix</keyword>
<evidence type="ECO:0000256" key="1">
    <source>
        <dbReference type="ARBA" id="ARBA00000085"/>
    </source>
</evidence>
<dbReference type="InterPro" id="IPR005467">
    <property type="entry name" value="His_kinase_dom"/>
</dbReference>
<evidence type="ECO:0000313" key="11">
    <source>
        <dbReference type="EMBL" id="NMM96515.1"/>
    </source>
</evidence>
<name>A0A7Y0EU76_9BIFI</name>
<evidence type="ECO:0000256" key="5">
    <source>
        <dbReference type="ARBA" id="ARBA00022679"/>
    </source>
</evidence>
<sequence>MKSREPTAPCILWSTRKRLIAVILAVFISLTAIISMATFIIVDQQIDTVSIGRFTTGRSSDAQYAQQESAEPSQDDSYIAVGKNASPDGFAVTASRGNEKARNLLLLTSVAPILIFGALSAIATWSICTRSQHRIDEVARQIRASNGELTKQVIHIPRENDAATVIADAYNDAIGDVAASIVREKRFIADASHELKNPLAATATALEISMHNGLIDGRALPFIEKARASNASCIALTRHLLDLAHVQQLEHAQLTSVDMGAVVDDVLTSFSDDAAFEGLTLHKRIEKNVSVMGDGLLLTQLVRNLTLNAVQHNRADGQIWVSLEESSDEDGSKTASLNIENTGTDLREMDLDDLFTPFNKGQNSRIMEHDGSSQSVANHGLGLSIAKEIVALHGGSIRLQARGGGGLLVSVNIPISR</sequence>